<reference evidence="6" key="1">
    <citation type="submission" date="2021-01" db="EMBL/GenBank/DDBJ databases">
        <authorList>
            <person name="Kaushik A."/>
        </authorList>
    </citation>
    <scope>NUCLEOTIDE SEQUENCE</scope>
    <source>
        <strain evidence="6">AG6-10EEA</strain>
    </source>
</reference>
<dbReference type="InterPro" id="IPR036322">
    <property type="entry name" value="WD40_repeat_dom_sf"/>
</dbReference>
<feature type="compositionally biased region" description="Polar residues" evidence="4">
    <location>
        <begin position="62"/>
        <end position="109"/>
    </location>
</feature>
<evidence type="ECO:0000313" key="7">
    <source>
        <dbReference type="Proteomes" id="UP000663853"/>
    </source>
</evidence>
<dbReference type="InterPro" id="IPR001680">
    <property type="entry name" value="WD40_rpt"/>
</dbReference>
<evidence type="ECO:0000256" key="2">
    <source>
        <dbReference type="ARBA" id="ARBA00022737"/>
    </source>
</evidence>
<dbReference type="Gene3D" id="3.40.50.300">
    <property type="entry name" value="P-loop containing nucleotide triphosphate hydrolases"/>
    <property type="match status" value="1"/>
</dbReference>
<feature type="domain" description="NACHT" evidence="5">
    <location>
        <begin position="308"/>
        <end position="453"/>
    </location>
</feature>
<dbReference type="CDD" id="cd00200">
    <property type="entry name" value="WD40"/>
    <property type="match status" value="1"/>
</dbReference>
<protein>
    <recommendedName>
        <fullName evidence="5">NACHT domain-containing protein</fullName>
    </recommendedName>
</protein>
<dbReference type="Pfam" id="PF00400">
    <property type="entry name" value="WD40"/>
    <property type="match status" value="6"/>
</dbReference>
<dbReference type="PANTHER" id="PTHR19879:SF9">
    <property type="entry name" value="TRANSCRIPTION INITIATION FACTOR TFIID SUBUNIT 5"/>
    <property type="match status" value="1"/>
</dbReference>
<dbReference type="SUPFAM" id="SSF52540">
    <property type="entry name" value="P-loop containing nucleoside triphosphate hydrolases"/>
    <property type="match status" value="1"/>
</dbReference>
<feature type="repeat" description="WD" evidence="3">
    <location>
        <begin position="970"/>
        <end position="1011"/>
    </location>
</feature>
<feature type="region of interest" description="Disordered" evidence="4">
    <location>
        <begin position="1"/>
        <end position="113"/>
    </location>
</feature>
<dbReference type="InterPro" id="IPR015943">
    <property type="entry name" value="WD40/YVTN_repeat-like_dom_sf"/>
</dbReference>
<gene>
    <name evidence="6" type="ORF">RDB_LOCUS87187</name>
</gene>
<feature type="repeat" description="WD" evidence="3">
    <location>
        <begin position="1113"/>
        <end position="1150"/>
    </location>
</feature>
<dbReference type="Proteomes" id="UP000663853">
    <property type="component" value="Unassembled WGS sequence"/>
</dbReference>
<feature type="compositionally biased region" description="Low complexity" evidence="4">
    <location>
        <begin position="33"/>
        <end position="50"/>
    </location>
</feature>
<organism evidence="6 7">
    <name type="scientific">Rhizoctonia solani</name>
    <dbReference type="NCBI Taxonomy" id="456999"/>
    <lineage>
        <taxon>Eukaryota</taxon>
        <taxon>Fungi</taxon>
        <taxon>Dikarya</taxon>
        <taxon>Basidiomycota</taxon>
        <taxon>Agaricomycotina</taxon>
        <taxon>Agaricomycetes</taxon>
        <taxon>Cantharellales</taxon>
        <taxon>Ceratobasidiaceae</taxon>
        <taxon>Rhizoctonia</taxon>
    </lineage>
</organism>
<keyword evidence="2" id="KW-0677">Repeat</keyword>
<evidence type="ECO:0000256" key="4">
    <source>
        <dbReference type="SAM" id="MobiDB-lite"/>
    </source>
</evidence>
<feature type="repeat" description="WD" evidence="3">
    <location>
        <begin position="927"/>
        <end position="962"/>
    </location>
</feature>
<dbReference type="PROSITE" id="PS00678">
    <property type="entry name" value="WD_REPEATS_1"/>
    <property type="match status" value="2"/>
</dbReference>
<dbReference type="PRINTS" id="PR00320">
    <property type="entry name" value="GPROTEINBRPT"/>
</dbReference>
<dbReference type="Pfam" id="PF24883">
    <property type="entry name" value="NPHP3_N"/>
    <property type="match status" value="1"/>
</dbReference>
<accession>A0A8H3CFN8</accession>
<dbReference type="InterPro" id="IPR019775">
    <property type="entry name" value="WD40_repeat_CS"/>
</dbReference>
<dbReference type="PROSITE" id="PS50294">
    <property type="entry name" value="WD_REPEATS_REGION"/>
    <property type="match status" value="3"/>
</dbReference>
<evidence type="ECO:0000259" key="5">
    <source>
        <dbReference type="PROSITE" id="PS50837"/>
    </source>
</evidence>
<dbReference type="PROSITE" id="PS50082">
    <property type="entry name" value="WD_REPEATS_2"/>
    <property type="match status" value="4"/>
</dbReference>
<dbReference type="InterPro" id="IPR020472">
    <property type="entry name" value="WD40_PAC1"/>
</dbReference>
<sequence length="1532" mass="170006">MDLWPFKSKRKRKNAKNAVDQLQPGRWRGGGDTASVSRSRSPTVSRASTPGTSDPNRPELSAPNSRRPSIIGTSPRTPGYNAPTTTELPSSAISQAPSNQETSNTTSARGLTRTAWTGLEQTLQALRTTTRACPPLYSAIDDLASCIPIFETAARNRKDYDDLATGLKDMLELLIRHLDKATSESISSTIKGIAERIRKEIDLVTGRQSRNGTQRTLRASGDEEDLIRRYRRIEQLFCQLQGEASLSTWNITNEHFVNTQLVSLRPAMLAKYDSALSIDVNRRQCTKNTRTNILGASLAWSENPGSEKIYWMNGMAGTGKTTIAYSLCGELETRKQLAASFFCTVTSPECQEAKRIVPTIAYQLARLSAPFRSALCEALEEDRDIGTGSISAQFELLLKNPLIKASAEMPNNLVVVVDALDECSDSRIIELFLGLLFSSASKLPIKFFVTSRPEPLIRKKMMAGSERSRSILYLHEIEQSLVQADISLYLKEELLSISPADADIEKLARRAGKLFIYAATAVRYILPHGKSVNSKERLAIILAVNSKSKERMSSIDTLYSVILTGAMEDDQLEDEEKHQIRLALWTTVCACEPVLISTLAAISGLGSRGKTLTSLESLRSVLHVSEHSELVTTLHASFPDYILNQERSGRFFCNARTHNQLMAKQCFGIMKAQLRFNICNIKSSFTPDGEIPDLEERIKTNISDELFYACRFWADHLHLVDSSTPLLRTLHDFLSKQLLFWMEVLNLKKCIRIAVAAIAKLNRWVTRQAEQDHDLHELVSEAQAFIVGYALHPISSFTPHIYLSALPFASSLRYLFPCYQPKFQGLLKVCGTKMYKIQEALLWTWKYSCLAIFSPKSNRIALGNESGDFCVRNASDGEYVIKPFKAHFGRIICMRYSHDGAQLITGSYDRTLSIWNAQDGTCIAGPFKGHTGGVTSVVFLPDAMYVVSGSNDCTIRIWPLHTTALPVKKLTGHTGGINSIDLSPNGSRIVSGSSDCTIRIWDISSGATIHILEDHKGPVRSIKFTSDGESIISFSPHGHAGHSHHCDIYVWDGSNGSFCGSLRPSQDSSQQIESMAISPDGDLVASSVGHSISLWDRYSGEQVAGPFEGPDPSDQIQSIEFSDDGTRIVSVSRGWNVRVWNLSASGKIRQAERIISRETQDIPEILAFAPNQTRIAVSGPTTIQIYDTNLRTMKHITSQIRSSIQHLQFSNDSTHIFSIHTSGEMCTWDTHTARLISGPYRCSTSEDVIYAACSVDGTRVVTRPRHSDHRVELWDAESNKSIASCEINYRDVIVFSQRGRRFISSPTAITKYDSIIVWDAGCGRPIAKPFSDAKALDFSPDGRYVIIICLPAQGSATSRALRLARMSKKEHIDLPLEGMPNIPHDLNGVSAKFSPDGGHVAYTIHGICRIWNRHSQEVVSTLNDPKTVLDSVAYSPDNWCLASGICSGRRREILRIWRFHIDSWKSTSINIGTPPGGWVLDSRSRPLFWVHTAIRDGFPLGSGFFIENGETLCVDYRGMLVGDSWGKCYIGN</sequence>
<dbReference type="PANTHER" id="PTHR19879">
    <property type="entry name" value="TRANSCRIPTION INITIATION FACTOR TFIID"/>
    <property type="match status" value="1"/>
</dbReference>
<dbReference type="SMART" id="SM00320">
    <property type="entry name" value="WD40"/>
    <property type="match status" value="8"/>
</dbReference>
<feature type="repeat" description="WD" evidence="3">
    <location>
        <begin position="884"/>
        <end position="925"/>
    </location>
</feature>
<name>A0A8H3CFN8_9AGAM</name>
<evidence type="ECO:0000256" key="3">
    <source>
        <dbReference type="PROSITE-ProRule" id="PRU00221"/>
    </source>
</evidence>
<dbReference type="PROSITE" id="PS50837">
    <property type="entry name" value="NACHT"/>
    <property type="match status" value="1"/>
</dbReference>
<evidence type="ECO:0000256" key="1">
    <source>
        <dbReference type="ARBA" id="ARBA00022574"/>
    </source>
</evidence>
<dbReference type="InterPro" id="IPR056884">
    <property type="entry name" value="NPHP3-like_N"/>
</dbReference>
<evidence type="ECO:0000313" key="6">
    <source>
        <dbReference type="EMBL" id="CAE6479997.1"/>
    </source>
</evidence>
<dbReference type="InterPro" id="IPR007111">
    <property type="entry name" value="NACHT_NTPase"/>
</dbReference>
<dbReference type="Gene3D" id="2.130.10.10">
    <property type="entry name" value="YVTN repeat-like/Quinoprotein amine dehydrogenase"/>
    <property type="match status" value="4"/>
</dbReference>
<keyword evidence="1 3" id="KW-0853">WD repeat</keyword>
<proteinExistence type="predicted"/>
<comment type="caution">
    <text evidence="6">The sequence shown here is derived from an EMBL/GenBank/DDBJ whole genome shotgun (WGS) entry which is preliminary data.</text>
</comment>
<dbReference type="EMBL" id="CAJMXA010002373">
    <property type="protein sequence ID" value="CAE6479997.1"/>
    <property type="molecule type" value="Genomic_DNA"/>
</dbReference>
<dbReference type="SUPFAM" id="SSF82171">
    <property type="entry name" value="DPP6 N-terminal domain-like"/>
    <property type="match status" value="1"/>
</dbReference>
<dbReference type="SUPFAM" id="SSF50978">
    <property type="entry name" value="WD40 repeat-like"/>
    <property type="match status" value="1"/>
</dbReference>
<dbReference type="InterPro" id="IPR027417">
    <property type="entry name" value="P-loop_NTPase"/>
</dbReference>